<evidence type="ECO:0000256" key="1">
    <source>
        <dbReference type="SAM" id="Phobius"/>
    </source>
</evidence>
<dbReference type="RefSeq" id="WP_154367487.1">
    <property type="nucleotide sequence ID" value="NZ_WKJH01000021.1"/>
</dbReference>
<organism evidence="2 3">
    <name type="scientific">Maribacter luteus</name>
    <dbReference type="NCBI Taxonomy" id="2594478"/>
    <lineage>
        <taxon>Bacteria</taxon>
        <taxon>Pseudomonadati</taxon>
        <taxon>Bacteroidota</taxon>
        <taxon>Flavobacteriia</taxon>
        <taxon>Flavobacteriales</taxon>
        <taxon>Flavobacteriaceae</taxon>
        <taxon>Maribacter</taxon>
    </lineage>
</organism>
<dbReference type="OrthoDB" id="1435288at2"/>
<keyword evidence="1" id="KW-1133">Transmembrane helix</keyword>
<feature type="transmembrane region" description="Helical" evidence="1">
    <location>
        <begin position="107"/>
        <end position="126"/>
    </location>
</feature>
<dbReference type="EMBL" id="WKJH01000021">
    <property type="protein sequence ID" value="MRX65038.1"/>
    <property type="molecule type" value="Genomic_DNA"/>
</dbReference>
<proteinExistence type="predicted"/>
<evidence type="ECO:0000313" key="3">
    <source>
        <dbReference type="Proteomes" id="UP000443153"/>
    </source>
</evidence>
<accession>A0A6I2MMT6</accession>
<feature type="transmembrane region" description="Helical" evidence="1">
    <location>
        <begin position="199"/>
        <end position="222"/>
    </location>
</feature>
<reference evidence="2 3" key="1">
    <citation type="submission" date="2019-11" db="EMBL/GenBank/DDBJ databases">
        <title>Maribacter lutea sp. nov., a marine bacterium isolated from intertidal sand.</title>
        <authorList>
            <person name="Liu A."/>
        </authorList>
    </citation>
    <scope>NUCLEOTIDE SEQUENCE [LARGE SCALE GENOMIC DNA]</scope>
    <source>
        <strain evidence="2 3">RZ05</strain>
    </source>
</reference>
<name>A0A6I2MMT6_9FLAO</name>
<dbReference type="Proteomes" id="UP000443153">
    <property type="component" value="Unassembled WGS sequence"/>
</dbReference>
<keyword evidence="3" id="KW-1185">Reference proteome</keyword>
<feature type="transmembrane region" description="Helical" evidence="1">
    <location>
        <begin position="132"/>
        <end position="152"/>
    </location>
</feature>
<feature type="transmembrane region" description="Helical" evidence="1">
    <location>
        <begin position="164"/>
        <end position="187"/>
    </location>
</feature>
<dbReference type="AlphaFoldDB" id="A0A6I2MMT6"/>
<feature type="transmembrane region" description="Helical" evidence="1">
    <location>
        <begin position="36"/>
        <end position="57"/>
    </location>
</feature>
<sequence>MSQLLLDLFHRSYFLIVYGIALMISVKTYRKYFETVFKYLPLIIAYTFLNELLGYFIKYYPDFSLFNDIKYSNINEIIYNLYDIVFFPYFYFAYWKLSTNSENKKRIAWASSFAILAYLISCIFQNPMDTMLYYAYFIASFVLVYCIATNFIEKKQNNIDVVNTYNLVFWINMALIIFYAISPFLLFIGYTKIEIWNQFHFALILKILIIIMYSILTIGLLLNRKLAFR</sequence>
<keyword evidence="1" id="KW-0472">Membrane</keyword>
<protein>
    <submittedName>
        <fullName evidence="2">Uncharacterized protein</fullName>
    </submittedName>
</protein>
<feature type="transmembrane region" description="Helical" evidence="1">
    <location>
        <begin position="77"/>
        <end position="95"/>
    </location>
</feature>
<feature type="transmembrane region" description="Helical" evidence="1">
    <location>
        <begin position="12"/>
        <end position="29"/>
    </location>
</feature>
<gene>
    <name evidence="2" type="ORF">GJ691_12805</name>
</gene>
<evidence type="ECO:0000313" key="2">
    <source>
        <dbReference type="EMBL" id="MRX65038.1"/>
    </source>
</evidence>
<keyword evidence="1" id="KW-0812">Transmembrane</keyword>
<comment type="caution">
    <text evidence="2">The sequence shown here is derived from an EMBL/GenBank/DDBJ whole genome shotgun (WGS) entry which is preliminary data.</text>
</comment>